<dbReference type="Proteomes" id="UP000093053">
    <property type="component" value="Chromosome"/>
</dbReference>
<evidence type="ECO:0000256" key="1">
    <source>
        <dbReference type="SAM" id="MobiDB-lite"/>
    </source>
</evidence>
<accession>A0A1B2HNA1</accession>
<proteinExistence type="predicted"/>
<evidence type="ECO:0000313" key="3">
    <source>
        <dbReference type="Proteomes" id="UP000093053"/>
    </source>
</evidence>
<gene>
    <name evidence="2" type="ORF">BBK82_27190</name>
</gene>
<reference evidence="2 3" key="1">
    <citation type="submission" date="2016-07" db="EMBL/GenBank/DDBJ databases">
        <title>Complete genome sequence of the Lentzea guizhouensis DHS C013.</title>
        <authorList>
            <person name="Cao C."/>
        </authorList>
    </citation>
    <scope>NUCLEOTIDE SEQUENCE [LARGE SCALE GENOMIC DNA]</scope>
    <source>
        <strain evidence="2 3">DHS C013</strain>
    </source>
</reference>
<dbReference type="EMBL" id="CP016793">
    <property type="protein sequence ID" value="ANZ39207.1"/>
    <property type="molecule type" value="Genomic_DNA"/>
</dbReference>
<protein>
    <submittedName>
        <fullName evidence="2">Uncharacterized protein</fullName>
    </submittedName>
</protein>
<dbReference type="KEGG" id="led:BBK82_27190"/>
<dbReference type="AlphaFoldDB" id="A0A1B2HNA1"/>
<evidence type="ECO:0000313" key="2">
    <source>
        <dbReference type="EMBL" id="ANZ39207.1"/>
    </source>
</evidence>
<organism evidence="2 3">
    <name type="scientific">Lentzea guizhouensis</name>
    <dbReference type="NCBI Taxonomy" id="1586287"/>
    <lineage>
        <taxon>Bacteria</taxon>
        <taxon>Bacillati</taxon>
        <taxon>Actinomycetota</taxon>
        <taxon>Actinomycetes</taxon>
        <taxon>Pseudonocardiales</taxon>
        <taxon>Pseudonocardiaceae</taxon>
        <taxon>Lentzea</taxon>
    </lineage>
</organism>
<name>A0A1B2HNA1_9PSEU</name>
<keyword evidence="3" id="KW-1185">Reference proteome</keyword>
<sequence>MLHVVGGTGCADEQAAHDPERQLALEEAPRGQHGEPVLGGQLAGGGQQRGLADPEPAGRDDEVPVAVRRRGEGARQLGRLPVPPDQSRFRSHAPI</sequence>
<feature type="region of interest" description="Disordered" evidence="1">
    <location>
        <begin position="25"/>
        <end position="95"/>
    </location>
</feature>